<evidence type="ECO:0000256" key="1">
    <source>
        <dbReference type="SAM" id="MobiDB-lite"/>
    </source>
</evidence>
<dbReference type="SUPFAM" id="SSF56601">
    <property type="entry name" value="beta-lactamase/transpeptidase-like"/>
    <property type="match status" value="1"/>
</dbReference>
<keyword evidence="4" id="KW-1185">Reference proteome</keyword>
<dbReference type="EMBL" id="CP032514">
    <property type="protein sequence ID" value="AYD89070.1"/>
    <property type="molecule type" value="Genomic_DNA"/>
</dbReference>
<feature type="compositionally biased region" description="Low complexity" evidence="1">
    <location>
        <begin position="107"/>
        <end position="116"/>
    </location>
</feature>
<dbReference type="InterPro" id="IPR012338">
    <property type="entry name" value="Beta-lactam/transpept-like"/>
</dbReference>
<name>A0ABM6Z1P5_9ACTO</name>
<keyword evidence="3" id="KW-0378">Hydrolase</keyword>
<evidence type="ECO:0000259" key="2">
    <source>
        <dbReference type="Pfam" id="PF00144"/>
    </source>
</evidence>
<protein>
    <submittedName>
        <fullName evidence="3">Class A beta-lactamase-related serine hydrolase</fullName>
    </submittedName>
</protein>
<dbReference type="PANTHER" id="PTHR43283:SF15">
    <property type="entry name" value="CONSERVED PROTEIN"/>
    <property type="match status" value="1"/>
</dbReference>
<evidence type="ECO:0000313" key="3">
    <source>
        <dbReference type="EMBL" id="AYD89070.1"/>
    </source>
</evidence>
<proteinExistence type="predicted"/>
<feature type="region of interest" description="Disordered" evidence="1">
    <location>
        <begin position="107"/>
        <end position="140"/>
    </location>
</feature>
<gene>
    <name evidence="3" type="ORF">D5R93_01610</name>
</gene>
<evidence type="ECO:0000313" key="4">
    <source>
        <dbReference type="Proteomes" id="UP000273001"/>
    </source>
</evidence>
<dbReference type="Proteomes" id="UP000273001">
    <property type="component" value="Chromosome"/>
</dbReference>
<dbReference type="InterPro" id="IPR001466">
    <property type="entry name" value="Beta-lactam-related"/>
</dbReference>
<dbReference type="PANTHER" id="PTHR43283">
    <property type="entry name" value="BETA-LACTAMASE-RELATED"/>
    <property type="match status" value="1"/>
</dbReference>
<organism evidence="3 4">
    <name type="scientific">Actinomyces lilanjuaniae</name>
    <dbReference type="NCBI Taxonomy" id="2321394"/>
    <lineage>
        <taxon>Bacteria</taxon>
        <taxon>Bacillati</taxon>
        <taxon>Actinomycetota</taxon>
        <taxon>Actinomycetes</taxon>
        <taxon>Actinomycetales</taxon>
        <taxon>Actinomycetaceae</taxon>
        <taxon>Actinomyces</taxon>
    </lineage>
</organism>
<sequence length="351" mass="35533">MTDSSSQAPGPALGPCSPVLTGSGARAALPALDALGFPFALVLTQGGRILVEAGEVDTVFPFASVTKPIVAWSALVAAERGMLDLDAGLDLAALDALVSDDPVAAAAAAGGHEPGQAGTGGGGPKPLQGDSAPANPARLAPTGLAPTARHLLAHASGVAPDSADLLAAPGSRRIYSNRGYELLGRVLAEATAMPVSAWVETSVLEPLGMASVMVEGSAAHSGEGTARDLALFAAELAAPRLISSGLAREACQPAFPGLDGVLPGYGRQSPNDFGLGLEVRGRKHPHWTGAANSPQTFGHFGQSGSFLWVDPVAGRQAVFLGSKPFGAVHQEVWPRLSDQVLGLTDVASVRF</sequence>
<feature type="domain" description="Beta-lactamase-related" evidence="2">
    <location>
        <begin position="40"/>
        <end position="330"/>
    </location>
</feature>
<accession>A0ABM6Z1P5</accession>
<dbReference type="Pfam" id="PF00144">
    <property type="entry name" value="Beta-lactamase"/>
    <property type="match status" value="1"/>
</dbReference>
<dbReference type="GO" id="GO:0016787">
    <property type="term" value="F:hydrolase activity"/>
    <property type="evidence" value="ECO:0007669"/>
    <property type="project" value="UniProtKB-KW"/>
</dbReference>
<reference evidence="3 4" key="1">
    <citation type="submission" date="2018-09" db="EMBL/GenBank/DDBJ databases">
        <authorList>
            <person name="Li J."/>
        </authorList>
    </citation>
    <scope>NUCLEOTIDE SEQUENCE [LARGE SCALE GENOMIC DNA]</scope>
    <source>
        <strain evidence="3 4">2129</strain>
    </source>
</reference>
<dbReference type="Gene3D" id="3.40.710.10">
    <property type="entry name" value="DD-peptidase/beta-lactamase superfamily"/>
    <property type="match status" value="1"/>
</dbReference>
<dbReference type="InterPro" id="IPR050789">
    <property type="entry name" value="Diverse_Enzym_Activities"/>
</dbReference>